<evidence type="ECO:0000313" key="3">
    <source>
        <dbReference type="Proteomes" id="UP000092578"/>
    </source>
</evidence>
<dbReference type="RefSeq" id="WP_065410754.1">
    <property type="nucleotide sequence ID" value="NZ_MAYT01000023.1"/>
</dbReference>
<accession>A0A1B9ATV2</accession>
<keyword evidence="1" id="KW-0472">Membrane</keyword>
<evidence type="ECO:0000256" key="1">
    <source>
        <dbReference type="SAM" id="Phobius"/>
    </source>
</evidence>
<feature type="transmembrane region" description="Helical" evidence="1">
    <location>
        <begin position="12"/>
        <end position="30"/>
    </location>
</feature>
<keyword evidence="1" id="KW-0812">Transmembrane</keyword>
<feature type="transmembrane region" description="Helical" evidence="1">
    <location>
        <begin position="36"/>
        <end position="57"/>
    </location>
</feature>
<comment type="caution">
    <text evidence="2">The sequence shown here is derived from an EMBL/GenBank/DDBJ whole genome shotgun (WGS) entry which is preliminary data.</text>
</comment>
<evidence type="ECO:0000313" key="2">
    <source>
        <dbReference type="EMBL" id="OCA87307.1"/>
    </source>
</evidence>
<proteinExistence type="predicted"/>
<dbReference type="Proteomes" id="UP000092578">
    <property type="component" value="Unassembled WGS sequence"/>
</dbReference>
<sequence>MVEIIGEQIINSLVPTVMTILSFTIIWAVLPSGIVWRITGSRDLGGLAAMLGLFLSFKTGNMEAMLLSLG</sequence>
<protein>
    <submittedName>
        <fullName evidence="2">Uncharacterized protein</fullName>
    </submittedName>
</protein>
<reference evidence="3" key="1">
    <citation type="submission" date="2016-05" db="EMBL/GenBank/DDBJ databases">
        <authorList>
            <person name="Liu B."/>
            <person name="Wang J."/>
            <person name="Zhu Y."/>
            <person name="Liu G."/>
            <person name="Chen Q."/>
            <person name="Chen Z."/>
            <person name="Lan J."/>
            <person name="Che J."/>
            <person name="Ge C."/>
            <person name="Shi H."/>
            <person name="Pan Z."/>
            <person name="Liu X."/>
        </authorList>
    </citation>
    <scope>NUCLEOTIDE SEQUENCE [LARGE SCALE GENOMIC DNA]</scope>
    <source>
        <strain evidence="3">FJAT-27215</strain>
    </source>
</reference>
<name>A0A1B9ATV2_9BACI</name>
<keyword evidence="3" id="KW-1185">Reference proteome</keyword>
<organism evidence="2 3">
    <name type="scientific">Pseudobacillus wudalianchiensis</name>
    <dbReference type="NCBI Taxonomy" id="1743143"/>
    <lineage>
        <taxon>Bacteria</taxon>
        <taxon>Bacillati</taxon>
        <taxon>Bacillota</taxon>
        <taxon>Bacilli</taxon>
        <taxon>Bacillales</taxon>
        <taxon>Bacillaceae</taxon>
        <taxon>Pseudobacillus</taxon>
    </lineage>
</organism>
<keyword evidence="1" id="KW-1133">Transmembrane helix</keyword>
<gene>
    <name evidence="2" type="ORF">A8F95_08650</name>
</gene>
<dbReference type="AlphaFoldDB" id="A0A1B9ATV2"/>
<dbReference type="EMBL" id="MAYT01000023">
    <property type="protein sequence ID" value="OCA87307.1"/>
    <property type="molecule type" value="Genomic_DNA"/>
</dbReference>